<dbReference type="KEGG" id="frc:KX01_479"/>
<accession>A0A1J0KS27</accession>
<dbReference type="EMBL" id="CP009654">
    <property type="protein sequence ID" value="APC96428.1"/>
    <property type="molecule type" value="Genomic_DNA"/>
</dbReference>
<proteinExistence type="predicted"/>
<organism evidence="1 2">
    <name type="scientific">Francisella frigiditurris</name>
    <dbReference type="NCBI Taxonomy" id="1542390"/>
    <lineage>
        <taxon>Bacteria</taxon>
        <taxon>Pseudomonadati</taxon>
        <taxon>Pseudomonadota</taxon>
        <taxon>Gammaproteobacteria</taxon>
        <taxon>Thiotrichales</taxon>
        <taxon>Francisellaceae</taxon>
        <taxon>Francisella</taxon>
    </lineage>
</organism>
<dbReference type="RefSeq" id="WP_156860362.1">
    <property type="nucleotide sequence ID" value="NZ_CP009654.1"/>
</dbReference>
<evidence type="ECO:0000313" key="1">
    <source>
        <dbReference type="EMBL" id="APC96428.1"/>
    </source>
</evidence>
<protein>
    <submittedName>
        <fullName evidence="1">Uncharacterized protein</fullName>
    </submittedName>
</protein>
<gene>
    <name evidence="1" type="ORF">KX01_479</name>
</gene>
<dbReference type="STRING" id="1542390.KX01_479"/>
<evidence type="ECO:0000313" key="2">
    <source>
        <dbReference type="Proteomes" id="UP000182521"/>
    </source>
</evidence>
<keyword evidence="2" id="KW-1185">Reference proteome</keyword>
<dbReference type="AlphaFoldDB" id="A0A1J0KS27"/>
<dbReference type="Proteomes" id="UP000182521">
    <property type="component" value="Chromosome"/>
</dbReference>
<sequence>MELINKKEWIKESVSLTRLDDDMVEVEGGVTPGAREDGTYELLSGS</sequence>
<reference evidence="2" key="1">
    <citation type="submission" date="2014-10" db="EMBL/GenBank/DDBJ databases">
        <authorList>
            <person name="Kuske C.R."/>
            <person name="Challacombe J.F."/>
            <person name="Daligault H.E."/>
            <person name="Davenport K.W."/>
            <person name="Johnson S.L."/>
            <person name="Siddaramappa S."/>
            <person name="Petersen J.M."/>
        </authorList>
    </citation>
    <scope>NUCLEOTIDE SEQUENCE [LARGE SCALE GENOMIC DNA]</scope>
    <source>
        <strain evidence="2">CA97-1460</strain>
    </source>
</reference>
<name>A0A1J0KS27_9GAMM</name>